<dbReference type="AlphaFoldDB" id="A2ZFA4"/>
<feature type="region of interest" description="Disordered" evidence="4">
    <location>
        <begin position="1"/>
        <end position="60"/>
    </location>
</feature>
<dbReference type="Gene3D" id="2.30.30.140">
    <property type="match status" value="1"/>
</dbReference>
<keyword evidence="3" id="KW-0175">Coiled coil</keyword>
<dbReference type="EMBL" id="CM000136">
    <property type="protein sequence ID" value="EAY81288.1"/>
    <property type="molecule type" value="Genomic_DNA"/>
</dbReference>
<feature type="compositionally biased region" description="Polar residues" evidence="4">
    <location>
        <begin position="414"/>
        <end position="427"/>
    </location>
</feature>
<feature type="region of interest" description="Disordered" evidence="4">
    <location>
        <begin position="440"/>
        <end position="464"/>
    </location>
</feature>
<dbReference type="Gramene" id="BGIOSGA035434-TA">
    <property type="protein sequence ID" value="BGIOSGA035434-PA"/>
    <property type="gene ID" value="BGIOSGA035434"/>
</dbReference>
<dbReference type="PANTHER" id="PTHR31917">
    <property type="entry name" value="AGENET DOMAIN-CONTAINING PROTEIN-RELATED"/>
    <property type="match status" value="1"/>
</dbReference>
<organism evidence="6 7">
    <name type="scientific">Oryza sativa subsp. indica</name>
    <name type="common">Rice</name>
    <dbReference type="NCBI Taxonomy" id="39946"/>
    <lineage>
        <taxon>Eukaryota</taxon>
        <taxon>Viridiplantae</taxon>
        <taxon>Streptophyta</taxon>
        <taxon>Embryophyta</taxon>
        <taxon>Tracheophyta</taxon>
        <taxon>Spermatophyta</taxon>
        <taxon>Magnoliopsida</taxon>
        <taxon>Liliopsida</taxon>
        <taxon>Poales</taxon>
        <taxon>Poaceae</taxon>
        <taxon>BOP clade</taxon>
        <taxon>Oryzoideae</taxon>
        <taxon>Oryzeae</taxon>
        <taxon>Oryzinae</taxon>
        <taxon>Oryza</taxon>
        <taxon>Oryza sativa</taxon>
    </lineage>
</organism>
<keyword evidence="1" id="KW-0813">Transport</keyword>
<accession>A2ZFA4</accession>
<evidence type="ECO:0000256" key="2">
    <source>
        <dbReference type="ARBA" id="ARBA00022604"/>
    </source>
</evidence>
<feature type="region of interest" description="Disordered" evidence="4">
    <location>
        <begin position="103"/>
        <end position="131"/>
    </location>
</feature>
<evidence type="ECO:0000313" key="7">
    <source>
        <dbReference type="Proteomes" id="UP000007015"/>
    </source>
</evidence>
<keyword evidence="7" id="KW-1185">Reference proteome</keyword>
<dbReference type="SMART" id="SM00743">
    <property type="entry name" value="Agenet"/>
    <property type="match status" value="4"/>
</dbReference>
<sequence length="843" mass="94335">MATGGSPPLTGRRRRRRGEKVRRWTRPKKGSVSRSPHYPCPGGEEEPPPPLAPGTDVEVRLDGDGYHGTWYRAVVVSFVPARGPRAPARYAASYADLVSDDGGGGGGEPLVEHFAPSHIRPRPPPPPSSDDLRALAPHDIVEAFHKDGWWSGIVLGGGGGGGVTVAFPITREVIDFPPRLVRPRRDYVGGEWVPSEAAIAHQPKQAAAVRIYRVGDKVEVRRDREVYGRSWFHAKVTKVIDKMSYLVEYSDLEKETVEYLHWQFIRPSEVRSPQDCDLRFGPGAAVEAYCDGAWSPGVVRRIVGEGEYEVSVNGKNNEIVVTKARELLQPQYKWNGKNWRIVSAKRRLIHQFVSGKNRRSPADEHSSDDEQKQDTESSAWTMSRKRSKKEFKATELPEVNLPEDSNAVSREGDSGSNTKYQQDDASNLTTVLQSAVATMKGFEESDSQHNSWDATSTVQPKRRKQAARRLKRYSLERQLEGETHIQQQLDKTLEDNLNANQVTYQELLPLTTPGFESIASGKRSRDWNTDGLSEINLHSSLFDDELAATISSICQDNHNGDAETDNMVTQVAEISHLMDKPMLPFDLSVGYEVGGKEGNGSTHLPIGNSGSFPCTSDNTILRSCSLAGNSMASDMSKCQLPGQQALFTKTKDTWSAFEMMEVFRKDPQEPHFLPLQQFPEAVRENMAIGLFWSYIDAGDAISKLCITDSTKIFEKHNTTLNYLVENGFNVQSLQCKLNKALQFKLDRTCSLAYREKLKEQVLEKQSSLSRIGASRDENDSAMAKLEMELGRHRWDGQMMSKKMEDEEAELSRLKAEDSNAQEACRDAEKQFRSVLVEEECINN</sequence>
<feature type="domain" description="Agenet" evidence="5">
    <location>
        <begin position="210"/>
        <end position="273"/>
    </location>
</feature>
<proteinExistence type="predicted"/>
<evidence type="ECO:0000256" key="3">
    <source>
        <dbReference type="SAM" id="Coils"/>
    </source>
</evidence>
<dbReference type="HOGENOM" id="CLU_007138_0_0_1"/>
<dbReference type="InterPro" id="IPR014002">
    <property type="entry name" value="Agenet_dom_plant"/>
</dbReference>
<evidence type="ECO:0000313" key="6">
    <source>
        <dbReference type="EMBL" id="EAY81288.1"/>
    </source>
</evidence>
<protein>
    <recommendedName>
        <fullName evidence="5">Agenet domain-containing protein</fullName>
    </recommendedName>
</protein>
<feature type="domain" description="Agenet" evidence="5">
    <location>
        <begin position="49"/>
        <end position="127"/>
    </location>
</feature>
<dbReference type="InterPro" id="IPR007930">
    <property type="entry name" value="DUF724"/>
</dbReference>
<feature type="compositionally biased region" description="Basic and acidic residues" evidence="4">
    <location>
        <begin position="360"/>
        <end position="375"/>
    </location>
</feature>
<evidence type="ECO:0000256" key="4">
    <source>
        <dbReference type="SAM" id="MobiDB-lite"/>
    </source>
</evidence>
<dbReference type="Proteomes" id="UP000007015">
    <property type="component" value="Chromosome 11"/>
</dbReference>
<feature type="domain" description="Agenet" evidence="5">
    <location>
        <begin position="133"/>
        <end position="189"/>
    </location>
</feature>
<feature type="coiled-coil region" evidence="3">
    <location>
        <begin position="796"/>
        <end position="830"/>
    </location>
</feature>
<dbReference type="OMA" id="TVEYLHW"/>
<reference evidence="6 7" key="1">
    <citation type="journal article" date="2005" name="PLoS Biol.">
        <title>The genomes of Oryza sativa: a history of duplications.</title>
        <authorList>
            <person name="Yu J."/>
            <person name="Wang J."/>
            <person name="Lin W."/>
            <person name="Li S."/>
            <person name="Li H."/>
            <person name="Zhou J."/>
            <person name="Ni P."/>
            <person name="Dong W."/>
            <person name="Hu S."/>
            <person name="Zeng C."/>
            <person name="Zhang J."/>
            <person name="Zhang Y."/>
            <person name="Li R."/>
            <person name="Xu Z."/>
            <person name="Li S."/>
            <person name="Li X."/>
            <person name="Zheng H."/>
            <person name="Cong L."/>
            <person name="Lin L."/>
            <person name="Yin J."/>
            <person name="Geng J."/>
            <person name="Li G."/>
            <person name="Shi J."/>
            <person name="Liu J."/>
            <person name="Lv H."/>
            <person name="Li J."/>
            <person name="Wang J."/>
            <person name="Deng Y."/>
            <person name="Ran L."/>
            <person name="Shi X."/>
            <person name="Wang X."/>
            <person name="Wu Q."/>
            <person name="Li C."/>
            <person name="Ren X."/>
            <person name="Wang J."/>
            <person name="Wang X."/>
            <person name="Li D."/>
            <person name="Liu D."/>
            <person name="Zhang X."/>
            <person name="Ji Z."/>
            <person name="Zhao W."/>
            <person name="Sun Y."/>
            <person name="Zhang Z."/>
            <person name="Bao J."/>
            <person name="Han Y."/>
            <person name="Dong L."/>
            <person name="Ji J."/>
            <person name="Chen P."/>
            <person name="Wu S."/>
            <person name="Liu J."/>
            <person name="Xiao Y."/>
            <person name="Bu D."/>
            <person name="Tan J."/>
            <person name="Yang L."/>
            <person name="Ye C."/>
            <person name="Zhang J."/>
            <person name="Xu J."/>
            <person name="Zhou Y."/>
            <person name="Yu Y."/>
            <person name="Zhang B."/>
            <person name="Zhuang S."/>
            <person name="Wei H."/>
            <person name="Liu B."/>
            <person name="Lei M."/>
            <person name="Yu H."/>
            <person name="Li Y."/>
            <person name="Xu H."/>
            <person name="Wei S."/>
            <person name="He X."/>
            <person name="Fang L."/>
            <person name="Zhang Z."/>
            <person name="Zhang Y."/>
            <person name="Huang X."/>
            <person name="Su Z."/>
            <person name="Tong W."/>
            <person name="Li J."/>
            <person name="Tong Z."/>
            <person name="Li S."/>
            <person name="Ye J."/>
            <person name="Wang L."/>
            <person name="Fang L."/>
            <person name="Lei T."/>
            <person name="Chen C."/>
            <person name="Chen H."/>
            <person name="Xu Z."/>
            <person name="Li H."/>
            <person name="Huang H."/>
            <person name="Zhang F."/>
            <person name="Xu H."/>
            <person name="Li N."/>
            <person name="Zhao C."/>
            <person name="Li S."/>
            <person name="Dong L."/>
            <person name="Huang Y."/>
            <person name="Li L."/>
            <person name="Xi Y."/>
            <person name="Qi Q."/>
            <person name="Li W."/>
            <person name="Zhang B."/>
            <person name="Hu W."/>
            <person name="Zhang Y."/>
            <person name="Tian X."/>
            <person name="Jiao Y."/>
            <person name="Liang X."/>
            <person name="Jin J."/>
            <person name="Gao L."/>
            <person name="Zheng W."/>
            <person name="Hao B."/>
            <person name="Liu S."/>
            <person name="Wang W."/>
            <person name="Yuan L."/>
            <person name="Cao M."/>
            <person name="McDermott J."/>
            <person name="Samudrala R."/>
            <person name="Wang J."/>
            <person name="Wong G.K."/>
            <person name="Yang H."/>
        </authorList>
    </citation>
    <scope>NUCLEOTIDE SEQUENCE [LARGE SCALE GENOMIC DNA]</scope>
    <source>
        <strain evidence="7">cv. 93-11</strain>
    </source>
</reference>
<dbReference type="InterPro" id="IPR008395">
    <property type="entry name" value="Agenet-like_dom"/>
</dbReference>
<gene>
    <name evidence="6" type="ORF">OsI_36466</name>
</gene>
<evidence type="ECO:0000256" key="1">
    <source>
        <dbReference type="ARBA" id="ARBA00022448"/>
    </source>
</evidence>
<keyword evidence="2" id="KW-0341">Growth regulation</keyword>
<dbReference type="OrthoDB" id="687110at2759"/>
<dbReference type="Pfam" id="PF05266">
    <property type="entry name" value="DUF724"/>
    <property type="match status" value="1"/>
</dbReference>
<feature type="region of interest" description="Disordered" evidence="4">
    <location>
        <begin position="353"/>
        <end position="427"/>
    </location>
</feature>
<dbReference type="STRING" id="39946.A2ZFA4"/>
<dbReference type="PANTHER" id="PTHR31917:SF74">
    <property type="entry name" value="EXPRESSED PROTEIN"/>
    <property type="match status" value="1"/>
</dbReference>
<evidence type="ECO:0000259" key="5">
    <source>
        <dbReference type="SMART" id="SM00743"/>
    </source>
</evidence>
<name>A2ZFA4_ORYSI</name>
<feature type="compositionally biased region" description="Polar residues" evidence="4">
    <location>
        <begin position="448"/>
        <end position="459"/>
    </location>
</feature>
<feature type="domain" description="Agenet" evidence="5">
    <location>
        <begin position="278"/>
        <end position="336"/>
    </location>
</feature>
<feature type="compositionally biased region" description="Basic residues" evidence="4">
    <location>
        <begin position="11"/>
        <end position="31"/>
    </location>
</feature>
<dbReference type="Pfam" id="PF05641">
    <property type="entry name" value="Agenet"/>
    <property type="match status" value="2"/>
</dbReference>